<gene>
    <name evidence="4" type="ORF">NBH21_04825</name>
</gene>
<dbReference type="NCBIfam" id="TIGR01484">
    <property type="entry name" value="HAD-SF-IIB"/>
    <property type="match status" value="1"/>
</dbReference>
<dbReference type="SFLD" id="SFLDG01142">
    <property type="entry name" value="C2.B.2:_Mannosyl-3-phosphoglyc"/>
    <property type="match status" value="1"/>
</dbReference>
<keyword evidence="2 4" id="KW-0378">Hydrolase</keyword>
<dbReference type="PANTHER" id="PTHR10000">
    <property type="entry name" value="PHOSPHOSERINE PHOSPHATASE"/>
    <property type="match status" value="1"/>
</dbReference>
<dbReference type="InterPro" id="IPR006381">
    <property type="entry name" value="HAD-SF-IIB-MPGP"/>
</dbReference>
<dbReference type="NCBIfam" id="TIGR01486">
    <property type="entry name" value="HAD-SF-IIB-MPGP"/>
    <property type="match status" value="1"/>
</dbReference>
<accession>A0AAJ1BVX0</accession>
<dbReference type="GO" id="GO:0000287">
    <property type="term" value="F:magnesium ion binding"/>
    <property type="evidence" value="ECO:0007669"/>
    <property type="project" value="TreeGrafter"/>
</dbReference>
<comment type="caution">
    <text evidence="4">The sequence shown here is derived from an EMBL/GenBank/DDBJ whole genome shotgun (WGS) entry which is preliminary data.</text>
</comment>
<dbReference type="Gene3D" id="3.30.980.20">
    <property type="entry name" value="Putative mannosyl-3-phosphoglycerate phosphatase, domain 2"/>
    <property type="match status" value="1"/>
</dbReference>
<evidence type="ECO:0000313" key="5">
    <source>
        <dbReference type="Proteomes" id="UP001155380"/>
    </source>
</evidence>
<evidence type="ECO:0000313" key="4">
    <source>
        <dbReference type="EMBL" id="MCO5956088.1"/>
    </source>
</evidence>
<keyword evidence="1" id="KW-0479">Metal-binding</keyword>
<reference evidence="4" key="1">
    <citation type="submission" date="2022-06" db="EMBL/GenBank/DDBJ databases">
        <authorList>
            <person name="Sun Q."/>
        </authorList>
    </citation>
    <scope>NUCLEOTIDE SEQUENCE</scope>
    <source>
        <strain evidence="4">S101</strain>
    </source>
</reference>
<dbReference type="GO" id="GO:0005829">
    <property type="term" value="C:cytosol"/>
    <property type="evidence" value="ECO:0007669"/>
    <property type="project" value="TreeGrafter"/>
</dbReference>
<sequence>MIVVFTDLDGTLLDHDSYSFEPAKPALHLLAERGIPLILASSKTEAEMRPIADAIGIASPMIVENGAGIVDLPGRKSEVANHYESLRAFLQSLPEEISGLFQGFGDWSDDEVASRTGLSLAAARLARKRRFSEPGLFSGTDRQKAEFIAHIEAAGYDAAQGGRFLTLMPRTSKAERMAEIVAYYRDTLGEDVRTIALGDAPNDLAMLQAADTGVIIANPSHTPLPVTERETHGIILRSPIPGPAGWNHMIHTLVETGF</sequence>
<keyword evidence="3" id="KW-0460">Magnesium</keyword>
<dbReference type="Gene3D" id="3.40.50.1000">
    <property type="entry name" value="HAD superfamily/HAD-like"/>
    <property type="match status" value="1"/>
</dbReference>
<dbReference type="SUPFAM" id="SSF56784">
    <property type="entry name" value="HAD-like"/>
    <property type="match status" value="1"/>
</dbReference>
<protein>
    <submittedName>
        <fullName evidence="4">HAD-IIB family hydrolase</fullName>
    </submittedName>
</protein>
<dbReference type="Proteomes" id="UP001155380">
    <property type="component" value="Unassembled WGS sequence"/>
</dbReference>
<dbReference type="SFLD" id="SFLDG01140">
    <property type="entry name" value="C2.B:_Phosphomannomutase_and_P"/>
    <property type="match status" value="1"/>
</dbReference>
<evidence type="ECO:0000256" key="3">
    <source>
        <dbReference type="ARBA" id="ARBA00022842"/>
    </source>
</evidence>
<dbReference type="InterPro" id="IPR036412">
    <property type="entry name" value="HAD-like_sf"/>
</dbReference>
<dbReference type="RefSeq" id="WP_250912769.1">
    <property type="nucleotide sequence ID" value="NZ_JAMXLX010000001.1"/>
</dbReference>
<name>A0AAJ1BVX0_9HYPH</name>
<proteinExistence type="predicted"/>
<dbReference type="InterPro" id="IPR023214">
    <property type="entry name" value="HAD_sf"/>
</dbReference>
<dbReference type="Pfam" id="PF08282">
    <property type="entry name" value="Hydrolase_3"/>
    <property type="match status" value="2"/>
</dbReference>
<dbReference type="SFLD" id="SFLDS00003">
    <property type="entry name" value="Haloacid_Dehalogenase"/>
    <property type="match status" value="1"/>
</dbReference>
<evidence type="ECO:0000256" key="1">
    <source>
        <dbReference type="ARBA" id="ARBA00022723"/>
    </source>
</evidence>
<dbReference type="PANTHER" id="PTHR10000:SF8">
    <property type="entry name" value="HAD SUPERFAMILY HYDROLASE-LIKE, TYPE 3"/>
    <property type="match status" value="1"/>
</dbReference>
<dbReference type="GO" id="GO:0050531">
    <property type="term" value="F:mannosyl-3-phosphoglycerate phosphatase activity"/>
    <property type="evidence" value="ECO:0007669"/>
    <property type="project" value="InterPro"/>
</dbReference>
<dbReference type="AlphaFoldDB" id="A0AAJ1BVX0"/>
<dbReference type="EMBL" id="JAMXLX010000001">
    <property type="protein sequence ID" value="MCO5956088.1"/>
    <property type="molecule type" value="Genomic_DNA"/>
</dbReference>
<evidence type="ECO:0000256" key="2">
    <source>
        <dbReference type="ARBA" id="ARBA00022801"/>
    </source>
</evidence>
<dbReference type="InterPro" id="IPR006379">
    <property type="entry name" value="HAD-SF_hydro_IIB"/>
</dbReference>
<dbReference type="GO" id="GO:0051479">
    <property type="term" value="P:mannosylglycerate biosynthetic process"/>
    <property type="evidence" value="ECO:0007669"/>
    <property type="project" value="InterPro"/>
</dbReference>
<organism evidence="4 5">
    <name type="scientific">Ciceribacter sichuanensis</name>
    <dbReference type="NCBI Taxonomy" id="2949647"/>
    <lineage>
        <taxon>Bacteria</taxon>
        <taxon>Pseudomonadati</taxon>
        <taxon>Pseudomonadota</taxon>
        <taxon>Alphaproteobacteria</taxon>
        <taxon>Hyphomicrobiales</taxon>
        <taxon>Rhizobiaceae</taxon>
        <taxon>Ciceribacter</taxon>
    </lineage>
</organism>